<keyword evidence="1" id="KW-0812">Transmembrane</keyword>
<keyword evidence="1" id="KW-0472">Membrane</keyword>
<dbReference type="InterPro" id="IPR043130">
    <property type="entry name" value="CDP-OH_PTrfase_TM_dom"/>
</dbReference>
<keyword evidence="1" id="KW-1133">Transmembrane helix</keyword>
<reference evidence="2" key="1">
    <citation type="submission" date="2021-11" db="EMBL/GenBank/DDBJ databases">
        <title>Description of novel Flavobacterium species.</title>
        <authorList>
            <person name="Saticioglu I.B."/>
            <person name="Ay H."/>
            <person name="Altun S."/>
            <person name="Duman M."/>
        </authorList>
    </citation>
    <scope>NUCLEOTIDE SEQUENCE</scope>
    <source>
        <strain evidence="2">F-126</strain>
    </source>
</reference>
<protein>
    <submittedName>
        <fullName evidence="2">CDP-alcohol phosphatidyltransferase family protein</fullName>
    </submittedName>
</protein>
<proteinExistence type="predicted"/>
<dbReference type="EMBL" id="JAJJMN010000001">
    <property type="protein sequence ID" value="MCC9016419.1"/>
    <property type="molecule type" value="Genomic_DNA"/>
</dbReference>
<dbReference type="Pfam" id="PF01066">
    <property type="entry name" value="CDP-OH_P_transf"/>
    <property type="match status" value="1"/>
</dbReference>
<evidence type="ECO:0000256" key="1">
    <source>
        <dbReference type="SAM" id="Phobius"/>
    </source>
</evidence>
<sequence>MGKETQTEEYSAIVQRAFSDRKRTNILKRAEQLTIVFLLPKVPEFISPNVLTLIGTLGSGLIFLAFVLGAYVTDWYLLLAIIGLIINWLGDSLDGRLAYYRNIPRRWYGFALDIIADWIGIVLVGFGYYIYAKNGTQIVAFAFVALYGWSIIISQLRYKITNEYSIDSGFVGPTELRFIIALILIIEILFHGSITYLAGLITIVLFVINTIDSVRLLKLGDLRDKNQDRYVQ</sequence>
<evidence type="ECO:0000313" key="3">
    <source>
        <dbReference type="Proteomes" id="UP001430700"/>
    </source>
</evidence>
<organism evidence="2 3">
    <name type="scientific">Flavobacterium lipolyticum</name>
    <dbReference type="NCBI Taxonomy" id="2893754"/>
    <lineage>
        <taxon>Bacteria</taxon>
        <taxon>Pseudomonadati</taxon>
        <taxon>Bacteroidota</taxon>
        <taxon>Flavobacteriia</taxon>
        <taxon>Flavobacteriales</taxon>
        <taxon>Flavobacteriaceae</taxon>
        <taxon>Flavobacterium</taxon>
    </lineage>
</organism>
<feature type="transmembrane region" description="Helical" evidence="1">
    <location>
        <begin position="178"/>
        <end position="208"/>
    </location>
</feature>
<evidence type="ECO:0000313" key="2">
    <source>
        <dbReference type="EMBL" id="MCC9016419.1"/>
    </source>
</evidence>
<feature type="transmembrane region" description="Helical" evidence="1">
    <location>
        <begin position="75"/>
        <end position="90"/>
    </location>
</feature>
<keyword evidence="3" id="KW-1185">Reference proteome</keyword>
<feature type="transmembrane region" description="Helical" evidence="1">
    <location>
        <begin position="110"/>
        <end position="131"/>
    </location>
</feature>
<name>A0ABS8LV84_9FLAO</name>
<dbReference type="Proteomes" id="UP001430700">
    <property type="component" value="Unassembled WGS sequence"/>
</dbReference>
<gene>
    <name evidence="2" type="ORF">LNQ34_01355</name>
</gene>
<dbReference type="Gene3D" id="1.20.120.1760">
    <property type="match status" value="1"/>
</dbReference>
<accession>A0ABS8LV84</accession>
<dbReference type="InterPro" id="IPR000462">
    <property type="entry name" value="CDP-OH_P_trans"/>
</dbReference>
<dbReference type="RefSeq" id="WP_229998414.1">
    <property type="nucleotide sequence ID" value="NZ_JAJJMN010000001.1"/>
</dbReference>
<feature type="transmembrane region" description="Helical" evidence="1">
    <location>
        <begin position="46"/>
        <end position="68"/>
    </location>
</feature>
<feature type="transmembrane region" description="Helical" evidence="1">
    <location>
        <begin position="138"/>
        <end position="158"/>
    </location>
</feature>
<comment type="caution">
    <text evidence="2">The sequence shown here is derived from an EMBL/GenBank/DDBJ whole genome shotgun (WGS) entry which is preliminary data.</text>
</comment>